<dbReference type="Gene3D" id="3.50.50.60">
    <property type="entry name" value="FAD/NAD(P)-binding domain"/>
    <property type="match status" value="1"/>
</dbReference>
<evidence type="ECO:0000256" key="2">
    <source>
        <dbReference type="ARBA" id="ARBA00007532"/>
    </source>
</evidence>
<dbReference type="PRINTS" id="PR00368">
    <property type="entry name" value="FADPNR"/>
</dbReference>
<proteinExistence type="inferred from homology"/>
<evidence type="ECO:0000313" key="12">
    <source>
        <dbReference type="Proteomes" id="UP001163046"/>
    </source>
</evidence>
<evidence type="ECO:0000256" key="3">
    <source>
        <dbReference type="ARBA" id="ARBA00022630"/>
    </source>
</evidence>
<dbReference type="InterPro" id="IPR023753">
    <property type="entry name" value="FAD/NAD-binding_dom"/>
</dbReference>
<dbReference type="Pfam" id="PF07992">
    <property type="entry name" value="Pyr_redox_2"/>
    <property type="match status" value="1"/>
</dbReference>
<dbReference type="GO" id="GO:0004362">
    <property type="term" value="F:glutathione-disulfide reductase (NADPH) activity"/>
    <property type="evidence" value="ECO:0007669"/>
    <property type="project" value="TreeGrafter"/>
</dbReference>
<dbReference type="OrthoDB" id="5956163at2759"/>
<keyword evidence="12" id="KW-1185">Reference proteome</keyword>
<dbReference type="Proteomes" id="UP001163046">
    <property type="component" value="Unassembled WGS sequence"/>
</dbReference>
<evidence type="ECO:0000259" key="9">
    <source>
        <dbReference type="Pfam" id="PF02852"/>
    </source>
</evidence>
<sequence length="255" mass="28061">MENHGTRFLKHCVPVRIDKADNGLLHVTWKESVTGESHQEPFETVLFAIGRDPETPQLNLEKAGVDVHPQTKKILGINSEQTTAPHIFAIGDVLQDRPELTPVAIRAGKLLADRLFGGSDVMMDYDKVATTVFTPLEFGTVGLSEEKAIQSYGEDNIEVYHTFYKPLEFTVAERHSEQCYMKAVCLREGKQHILGLHILGPSAGEVIQGFSAAMRCGLTYNSLSSTVGIHPTCAEEVVKMHITKRSGDDPTVTGC</sequence>
<keyword evidence="3" id="KW-0285">Flavoprotein</keyword>
<reference evidence="11" key="1">
    <citation type="submission" date="2023-01" db="EMBL/GenBank/DDBJ databases">
        <title>Genome assembly of the deep-sea coral Lophelia pertusa.</title>
        <authorList>
            <person name="Herrera S."/>
            <person name="Cordes E."/>
        </authorList>
    </citation>
    <scope>NUCLEOTIDE SEQUENCE</scope>
    <source>
        <strain evidence="11">USNM1676648</strain>
        <tissue evidence="11">Polyp</tissue>
    </source>
</reference>
<keyword evidence="7" id="KW-1015">Disulfide bond</keyword>
<dbReference type="InterPro" id="IPR036188">
    <property type="entry name" value="FAD/NAD-bd_sf"/>
</dbReference>
<keyword evidence="8" id="KW-0676">Redox-active center</keyword>
<evidence type="ECO:0000313" key="11">
    <source>
        <dbReference type="EMBL" id="KAJ7325622.1"/>
    </source>
</evidence>
<comment type="similarity">
    <text evidence="2">Belongs to the class-I pyridine nucleotide-disulfide oxidoreductase family.</text>
</comment>
<dbReference type="InterPro" id="IPR004099">
    <property type="entry name" value="Pyr_nucl-diS_OxRdtase_dimer"/>
</dbReference>
<keyword evidence="6 11" id="KW-0560">Oxidoreductase</keyword>
<comment type="cofactor">
    <cofactor evidence="1">
        <name>FAD</name>
        <dbReference type="ChEBI" id="CHEBI:57692"/>
    </cofactor>
</comment>
<evidence type="ECO:0000256" key="8">
    <source>
        <dbReference type="ARBA" id="ARBA00023284"/>
    </source>
</evidence>
<accession>A0A9W9Y8V6</accession>
<dbReference type="EC" id="1.8.1.9" evidence="11"/>
<dbReference type="AlphaFoldDB" id="A0A9W9Y8V6"/>
<dbReference type="GO" id="GO:0004791">
    <property type="term" value="F:thioredoxin-disulfide reductase (NADPH) activity"/>
    <property type="evidence" value="ECO:0007669"/>
    <property type="project" value="UniProtKB-EC"/>
</dbReference>
<organism evidence="11 12">
    <name type="scientific">Desmophyllum pertusum</name>
    <dbReference type="NCBI Taxonomy" id="174260"/>
    <lineage>
        <taxon>Eukaryota</taxon>
        <taxon>Metazoa</taxon>
        <taxon>Cnidaria</taxon>
        <taxon>Anthozoa</taxon>
        <taxon>Hexacorallia</taxon>
        <taxon>Scleractinia</taxon>
        <taxon>Caryophylliina</taxon>
        <taxon>Caryophylliidae</taxon>
        <taxon>Desmophyllum</taxon>
    </lineage>
</organism>
<dbReference type="InterPro" id="IPR016156">
    <property type="entry name" value="FAD/NAD-linked_Rdtase_dimer_sf"/>
</dbReference>
<gene>
    <name evidence="11" type="primary">TXNRD2_2</name>
    <name evidence="11" type="ORF">OS493_029485</name>
</gene>
<evidence type="ECO:0000259" key="10">
    <source>
        <dbReference type="Pfam" id="PF07992"/>
    </source>
</evidence>
<dbReference type="InterPro" id="IPR046952">
    <property type="entry name" value="GSHR/TRXR-like"/>
</dbReference>
<dbReference type="GO" id="GO:0006749">
    <property type="term" value="P:glutathione metabolic process"/>
    <property type="evidence" value="ECO:0007669"/>
    <property type="project" value="TreeGrafter"/>
</dbReference>
<feature type="domain" description="FAD/NAD(P)-binding" evidence="10">
    <location>
        <begin position="1"/>
        <end position="108"/>
    </location>
</feature>
<dbReference type="GO" id="GO:0005739">
    <property type="term" value="C:mitochondrion"/>
    <property type="evidence" value="ECO:0007669"/>
    <property type="project" value="TreeGrafter"/>
</dbReference>
<evidence type="ECO:0000256" key="7">
    <source>
        <dbReference type="ARBA" id="ARBA00023157"/>
    </source>
</evidence>
<keyword evidence="5" id="KW-0521">NADP</keyword>
<dbReference type="GO" id="GO:0045454">
    <property type="term" value="P:cell redox homeostasis"/>
    <property type="evidence" value="ECO:0007669"/>
    <property type="project" value="InterPro"/>
</dbReference>
<dbReference type="PANTHER" id="PTHR42737">
    <property type="entry name" value="GLUTATHIONE REDUCTASE"/>
    <property type="match status" value="1"/>
</dbReference>
<evidence type="ECO:0000256" key="4">
    <source>
        <dbReference type="ARBA" id="ARBA00022827"/>
    </source>
</evidence>
<dbReference type="Gene3D" id="3.30.390.30">
    <property type="match status" value="1"/>
</dbReference>
<name>A0A9W9Y8V6_9CNID</name>
<dbReference type="Pfam" id="PF02852">
    <property type="entry name" value="Pyr_redox_dim"/>
    <property type="match status" value="1"/>
</dbReference>
<dbReference type="GO" id="GO:0050660">
    <property type="term" value="F:flavin adenine dinucleotide binding"/>
    <property type="evidence" value="ECO:0007669"/>
    <property type="project" value="InterPro"/>
</dbReference>
<protein>
    <submittedName>
        <fullName evidence="11">Thioredoxin reductase 2, mitochondrial</fullName>
        <ecNumber evidence="11">1.8.1.9</ecNumber>
    </submittedName>
</protein>
<evidence type="ECO:0000256" key="6">
    <source>
        <dbReference type="ARBA" id="ARBA00023002"/>
    </source>
</evidence>
<dbReference type="EMBL" id="MU827807">
    <property type="protein sequence ID" value="KAJ7325622.1"/>
    <property type="molecule type" value="Genomic_DNA"/>
</dbReference>
<dbReference type="PRINTS" id="PR00411">
    <property type="entry name" value="PNDRDTASEI"/>
</dbReference>
<dbReference type="GO" id="GO:0005829">
    <property type="term" value="C:cytosol"/>
    <property type="evidence" value="ECO:0007669"/>
    <property type="project" value="TreeGrafter"/>
</dbReference>
<evidence type="ECO:0000256" key="1">
    <source>
        <dbReference type="ARBA" id="ARBA00001974"/>
    </source>
</evidence>
<evidence type="ECO:0000256" key="5">
    <source>
        <dbReference type="ARBA" id="ARBA00022857"/>
    </source>
</evidence>
<comment type="caution">
    <text evidence="11">The sequence shown here is derived from an EMBL/GenBank/DDBJ whole genome shotgun (WGS) entry which is preliminary data.</text>
</comment>
<keyword evidence="4" id="KW-0274">FAD</keyword>
<dbReference type="GO" id="GO:0034599">
    <property type="term" value="P:cellular response to oxidative stress"/>
    <property type="evidence" value="ECO:0007669"/>
    <property type="project" value="TreeGrafter"/>
</dbReference>
<dbReference type="PANTHER" id="PTHR42737:SF7">
    <property type="entry name" value="THIOREDOXIN-DISULFIDE REDUCTASE"/>
    <property type="match status" value="1"/>
</dbReference>
<dbReference type="SUPFAM" id="SSF51905">
    <property type="entry name" value="FAD/NAD(P)-binding domain"/>
    <property type="match status" value="1"/>
</dbReference>
<dbReference type="FunFam" id="3.30.390.30:FF:000004">
    <property type="entry name" value="Thioredoxin reductase 1, cytoplasmic"/>
    <property type="match status" value="1"/>
</dbReference>
<feature type="domain" description="Pyridine nucleotide-disulphide oxidoreductase dimerisation" evidence="9">
    <location>
        <begin position="128"/>
        <end position="240"/>
    </location>
</feature>
<dbReference type="SUPFAM" id="SSF55424">
    <property type="entry name" value="FAD/NAD-linked reductases, dimerisation (C-terminal) domain"/>
    <property type="match status" value="1"/>
</dbReference>